<proteinExistence type="predicted"/>
<reference evidence="1" key="1">
    <citation type="submission" date="2022-02" db="EMBL/GenBank/DDBJ databases">
        <title>Plant Genome Project.</title>
        <authorList>
            <person name="Zhang R.-G."/>
        </authorList>
    </citation>
    <scope>NUCLEOTIDE SEQUENCE</scope>
    <source>
        <strain evidence="1">AT1</strain>
    </source>
</reference>
<sequence>MEHELRGSTLEVPVLGDKELDLHGLFVEVTSRGGIHKVVEDRKLDEVVAAFPETKDVDSLLRIYESLLLGYEQLHFSGTQPVSSAALDSDQPVARPGLPPTEAPHSSPQTESVLNLSHNTTSPTARNYFVSTTSNQEVAENFRGLEGSGRGQTAPLETYSMVTRDPDLFREVLKKQNAKLGKSWKYPILGGKEVDLHKLFVEVTSRGGINKVIEDKKWNEVLAAFPQTRDGGTLFQYYISLLLPCDQIYSTVKVLLPSSPPIKVREEKMSGQIQLPTAARDVPVRERRLSDLSAPSPGSDREQAPNQSQNATPLNPPSTGRVPLGELFQQGQQPFVEAPNVAIQQMEPNYLLPHWLNIFEGRDPDLYNFPIKGNSSYAGGCIEFLYFLNFVTKLSPKLSFILQKFLSVPRRRSSARYIIQGLTGHGQPSAEPQVLSSQHGGLNNSYQSLLQSFESPYLGQFTSPLSQISPAGTNLVQDLVIWRPPSEEAHVSPSHQGMLNIPDTSMNSLARLPGIQCTLGLMPHNFPSTWQPMPSIMHYPIHGVSGQGQPSFQPRFLSSQQGGLVNSFPYMPNLYESSYLGQYLNTLGQISPSAGINLVQDLVIPGLQSAEVHVSAPQHRMPKRSDNLMNTSPGQLGVQYTEVMPRSFRSNAYEPHLTTRIGPAQYSRDGWSIPPAVPRIAPSTSFAAAGVLEREISEQEKNRTAANEQACLWRPKPSSNMLSKEQTTQEENKAIEYEEIEPQAKGVGDNFSELHWIGKDTANTDIHTRLSSGGEQGGYQESYSEALEEFRALRERREKSLQEASLKRPPS</sequence>
<name>A0ACC0QA08_RHOML</name>
<keyword evidence="2" id="KW-1185">Reference proteome</keyword>
<comment type="caution">
    <text evidence="1">The sequence shown here is derived from an EMBL/GenBank/DDBJ whole genome shotgun (WGS) entry which is preliminary data.</text>
</comment>
<evidence type="ECO:0000313" key="2">
    <source>
        <dbReference type="Proteomes" id="UP001062846"/>
    </source>
</evidence>
<evidence type="ECO:0000313" key="1">
    <source>
        <dbReference type="EMBL" id="KAI8574281.1"/>
    </source>
</evidence>
<protein>
    <submittedName>
        <fullName evidence="1">Uncharacterized protein</fullName>
    </submittedName>
</protein>
<gene>
    <name evidence="1" type="ORF">RHMOL_Rhmol01G0342200</name>
</gene>
<dbReference type="EMBL" id="CM046388">
    <property type="protein sequence ID" value="KAI8574281.1"/>
    <property type="molecule type" value="Genomic_DNA"/>
</dbReference>
<dbReference type="Proteomes" id="UP001062846">
    <property type="component" value="Chromosome 1"/>
</dbReference>
<organism evidence="1 2">
    <name type="scientific">Rhododendron molle</name>
    <name type="common">Chinese azalea</name>
    <name type="synonym">Azalea mollis</name>
    <dbReference type="NCBI Taxonomy" id="49168"/>
    <lineage>
        <taxon>Eukaryota</taxon>
        <taxon>Viridiplantae</taxon>
        <taxon>Streptophyta</taxon>
        <taxon>Embryophyta</taxon>
        <taxon>Tracheophyta</taxon>
        <taxon>Spermatophyta</taxon>
        <taxon>Magnoliopsida</taxon>
        <taxon>eudicotyledons</taxon>
        <taxon>Gunneridae</taxon>
        <taxon>Pentapetalae</taxon>
        <taxon>asterids</taxon>
        <taxon>Ericales</taxon>
        <taxon>Ericaceae</taxon>
        <taxon>Ericoideae</taxon>
        <taxon>Rhodoreae</taxon>
        <taxon>Rhododendron</taxon>
    </lineage>
</organism>
<accession>A0ACC0QA08</accession>